<proteinExistence type="predicted"/>
<accession>A0A1W1HB14</accession>
<dbReference type="AlphaFoldDB" id="A0A1W1HB14"/>
<dbReference type="STRING" id="1246637.MTBBW1_1880005"/>
<reference evidence="1 2" key="1">
    <citation type="submission" date="2017-03" db="EMBL/GenBank/DDBJ databases">
        <authorList>
            <person name="Afonso C.L."/>
            <person name="Miller P.J."/>
            <person name="Scott M.A."/>
            <person name="Spackman E."/>
            <person name="Goraichik I."/>
            <person name="Dimitrov K.M."/>
            <person name="Suarez D.L."/>
            <person name="Swayne D.E."/>
        </authorList>
    </citation>
    <scope>NUCLEOTIDE SEQUENCE [LARGE SCALE GENOMIC DNA]</scope>
    <source>
        <strain evidence="1">PRJEB14757</strain>
    </source>
</reference>
<evidence type="ECO:0000313" key="1">
    <source>
        <dbReference type="EMBL" id="SLM29568.1"/>
    </source>
</evidence>
<evidence type="ECO:0000313" key="2">
    <source>
        <dbReference type="Proteomes" id="UP000191931"/>
    </source>
</evidence>
<name>A0A1W1HB14_9BACT</name>
<sequence>MGTENSLMANLWHGASLFVAVISKGEKGATLMSNILSIVVE</sequence>
<gene>
    <name evidence="1" type="ORF">MTBBW1_1880005</name>
</gene>
<dbReference type="EMBL" id="FWEV01000099">
    <property type="protein sequence ID" value="SLM29568.1"/>
    <property type="molecule type" value="Genomic_DNA"/>
</dbReference>
<organism evidence="1 2">
    <name type="scientific">Desulfamplus magnetovallimortis</name>
    <dbReference type="NCBI Taxonomy" id="1246637"/>
    <lineage>
        <taxon>Bacteria</taxon>
        <taxon>Pseudomonadati</taxon>
        <taxon>Thermodesulfobacteriota</taxon>
        <taxon>Desulfobacteria</taxon>
        <taxon>Desulfobacterales</taxon>
        <taxon>Desulfobacteraceae</taxon>
        <taxon>Desulfamplus</taxon>
    </lineage>
</organism>
<keyword evidence="2" id="KW-1185">Reference proteome</keyword>
<dbReference type="Proteomes" id="UP000191931">
    <property type="component" value="Unassembled WGS sequence"/>
</dbReference>
<protein>
    <submittedName>
        <fullName evidence="1">Uncharacterized protein</fullName>
    </submittedName>
</protein>